<accession>A0ABS9L4V6</accession>
<gene>
    <name evidence="2" type="ORF">LVY72_06210</name>
</gene>
<sequence length="506" mass="53839">MSVLDKHPVLALAVGALTLAAISGTGLTALSLSGAPLAYQSPSTAGAPAVGRAQPEAVLAKIKDSPADSVLNGVLESPPQGWKAAGTLQRAAAQPMPFDCPVDGTAPSVSVSRLFSTGGHLVQVVLAAYRAGLGAEVMKQQLARYDSCAGDDIVVEQGSINGKQPGVEAHLAIASKGQAVSQVLATRRGDVLAFYVADAKTPVVKLARAFDVRLGSKLNPVCANPRSQPADASRSPWSASGYKPYTVSTGVAVRDMAVPQNATAANVLMVQLPAPTLKVKKVDATVQPWYPVWPPMPEPMAYPEPPKSPDPAATTEKAVRILTEDKTGPGCGWAFTGMPAVPFDSAAADKTNRELTRKAVAALLTDQRQWQQEVLDYWKAYGKYKEQVAEYKKYAAKVSKVNATWAGIEDDWNQYWARYARYQDALATHNEFLGDQADARTKYAKELERCTDKNKEIVKESEAADVDPETVDCRKEVGFPAILSQTPPAVPAEPAPPADPAPNQAN</sequence>
<reference evidence="2" key="1">
    <citation type="submission" date="2022-01" db="EMBL/GenBank/DDBJ databases">
        <authorList>
            <person name="Jo J.-H."/>
            <person name="Im W.-T."/>
        </authorList>
    </citation>
    <scope>NUCLEOTIDE SEQUENCE</scope>
    <source>
        <strain evidence="2">I2-34</strain>
    </source>
</reference>
<name>A0ABS9L4V6_9MICC</name>
<proteinExistence type="predicted"/>
<evidence type="ECO:0000256" key="1">
    <source>
        <dbReference type="SAM" id="MobiDB-lite"/>
    </source>
</evidence>
<dbReference type="Proteomes" id="UP001165368">
    <property type="component" value="Unassembled WGS sequence"/>
</dbReference>
<comment type="caution">
    <text evidence="2">The sequence shown here is derived from an EMBL/GenBank/DDBJ whole genome shotgun (WGS) entry which is preliminary data.</text>
</comment>
<feature type="region of interest" description="Disordered" evidence="1">
    <location>
        <begin position="484"/>
        <end position="506"/>
    </location>
</feature>
<protein>
    <submittedName>
        <fullName evidence="2">Uncharacterized protein</fullName>
    </submittedName>
</protein>
<organism evidence="2 3">
    <name type="scientific">Arthrobacter hankyongi</name>
    <dbReference type="NCBI Taxonomy" id="2904801"/>
    <lineage>
        <taxon>Bacteria</taxon>
        <taxon>Bacillati</taxon>
        <taxon>Actinomycetota</taxon>
        <taxon>Actinomycetes</taxon>
        <taxon>Micrococcales</taxon>
        <taxon>Micrococcaceae</taxon>
        <taxon>Arthrobacter</taxon>
    </lineage>
</organism>
<keyword evidence="3" id="KW-1185">Reference proteome</keyword>
<feature type="compositionally biased region" description="Pro residues" evidence="1">
    <location>
        <begin position="488"/>
        <end position="500"/>
    </location>
</feature>
<dbReference type="RefSeq" id="WP_237818799.1">
    <property type="nucleotide sequence ID" value="NZ_JAKLTQ010000003.1"/>
</dbReference>
<evidence type="ECO:0000313" key="2">
    <source>
        <dbReference type="EMBL" id="MCG2621509.1"/>
    </source>
</evidence>
<evidence type="ECO:0000313" key="3">
    <source>
        <dbReference type="Proteomes" id="UP001165368"/>
    </source>
</evidence>
<dbReference type="EMBL" id="JAKLTQ010000003">
    <property type="protein sequence ID" value="MCG2621509.1"/>
    <property type="molecule type" value="Genomic_DNA"/>
</dbReference>